<gene>
    <name evidence="1" type="ORF">IHE45_05G128000</name>
</gene>
<sequence>MAASPSSAHKPHIAIFPFMSKGHTIPLLHLAHLLHHRHLASVITIFTTPLNSPFIRNFLSGVEPDIIELSFPGDFSDDLPPNIESTDCLPSMLLFLPFIQAVKKLQPQFELALKNLPTINLLISDGFLGWAVDSSAKFGIPRMAFYGMGNFATTISRIVSINKPHKHVSSYDDPFTVTPFPHLKLTKADLSPPFDDPDSKGPLHDFVMEQGIATMQSHGIIINSFSELDEIYLDYWNKNIGPKSWYVGPLCVMAAKHKIRLESTEHHQLACMQWLDARSLSNRQVLYVAFGSQANVAPAQLREIAVALEKSELDFLWVIKGDYYDDVIFGDFEEKVKDRGMVVHKWVDQMEILSHESVKGFMSHCGWNSVMESVVAGVPILAWPMLAEQPLNAKFVVEEMKIGLRIRTRGKDIENEELVGRDHIEEMVRELMVGEGGKEVARNMKVLSEKARVAMEYGGSSWTSLETLVSQVSSINTVPSD</sequence>
<reference evidence="2" key="1">
    <citation type="journal article" date="2022" name="Nat. Commun.">
        <title>Chromosome evolution and the genetic basis of agronomically important traits in greater yam.</title>
        <authorList>
            <person name="Bredeson J.V."/>
            <person name="Lyons J.B."/>
            <person name="Oniyinde I.O."/>
            <person name="Okereke N.R."/>
            <person name="Kolade O."/>
            <person name="Nnabue I."/>
            <person name="Nwadili C.O."/>
            <person name="Hribova E."/>
            <person name="Parker M."/>
            <person name="Nwogha J."/>
            <person name="Shu S."/>
            <person name="Carlson J."/>
            <person name="Kariba R."/>
            <person name="Muthemba S."/>
            <person name="Knop K."/>
            <person name="Barton G.J."/>
            <person name="Sherwood A.V."/>
            <person name="Lopez-Montes A."/>
            <person name="Asiedu R."/>
            <person name="Jamnadass R."/>
            <person name="Muchugi A."/>
            <person name="Goodstein D."/>
            <person name="Egesi C.N."/>
            <person name="Featherston J."/>
            <person name="Asfaw A."/>
            <person name="Simpson G.G."/>
            <person name="Dolezel J."/>
            <person name="Hendre P.S."/>
            <person name="Van Deynze A."/>
            <person name="Kumar P.L."/>
            <person name="Obidiegwu J.E."/>
            <person name="Bhattacharjee R."/>
            <person name="Rokhsar D.S."/>
        </authorList>
    </citation>
    <scope>NUCLEOTIDE SEQUENCE [LARGE SCALE GENOMIC DNA]</scope>
    <source>
        <strain evidence="2">cv. TDa95/00328</strain>
    </source>
</reference>
<protein>
    <submittedName>
        <fullName evidence="1">UDP-glucuronosyl/UDP-glucosyltransferase protein</fullName>
        <ecNumber evidence="1">2.4.1.185</ecNumber>
    </submittedName>
</protein>
<keyword evidence="2" id="KW-1185">Reference proteome</keyword>
<keyword evidence="1" id="KW-0328">Glycosyltransferase</keyword>
<proteinExistence type="predicted"/>
<dbReference type="EC" id="2.4.1.185" evidence="1"/>
<name>A0ACB7W4V5_DIOAL</name>
<comment type="caution">
    <text evidence="1">The sequence shown here is derived from an EMBL/GenBank/DDBJ whole genome shotgun (WGS) entry which is preliminary data.</text>
</comment>
<evidence type="ECO:0000313" key="1">
    <source>
        <dbReference type="EMBL" id="KAH7682537.1"/>
    </source>
</evidence>
<keyword evidence="1" id="KW-0808">Transferase</keyword>
<evidence type="ECO:0000313" key="2">
    <source>
        <dbReference type="Proteomes" id="UP000827976"/>
    </source>
</evidence>
<dbReference type="EMBL" id="CM037015">
    <property type="protein sequence ID" value="KAH7682537.1"/>
    <property type="molecule type" value="Genomic_DNA"/>
</dbReference>
<dbReference type="Proteomes" id="UP000827976">
    <property type="component" value="Chromosome 5"/>
</dbReference>
<organism evidence="1 2">
    <name type="scientific">Dioscorea alata</name>
    <name type="common">Purple yam</name>
    <dbReference type="NCBI Taxonomy" id="55571"/>
    <lineage>
        <taxon>Eukaryota</taxon>
        <taxon>Viridiplantae</taxon>
        <taxon>Streptophyta</taxon>
        <taxon>Embryophyta</taxon>
        <taxon>Tracheophyta</taxon>
        <taxon>Spermatophyta</taxon>
        <taxon>Magnoliopsida</taxon>
        <taxon>Liliopsida</taxon>
        <taxon>Dioscoreales</taxon>
        <taxon>Dioscoreaceae</taxon>
        <taxon>Dioscorea</taxon>
    </lineage>
</organism>
<accession>A0ACB7W4V5</accession>